<name>A0A0B0NZD5_GOSAR</name>
<proteinExistence type="predicted"/>
<gene>
    <name evidence="1" type="ORF">F383_22507</name>
</gene>
<dbReference type="Proteomes" id="UP000032142">
    <property type="component" value="Unassembled WGS sequence"/>
</dbReference>
<evidence type="ECO:0000313" key="2">
    <source>
        <dbReference type="Proteomes" id="UP000032142"/>
    </source>
</evidence>
<evidence type="ECO:0000313" key="1">
    <source>
        <dbReference type="EMBL" id="KHG18185.1"/>
    </source>
</evidence>
<sequence>MVLQVIKHRCHCPKQGLTRNHICKSQIDANVPNVVLHDNTYQNPMS</sequence>
<keyword evidence="2" id="KW-1185">Reference proteome</keyword>
<dbReference type="AlphaFoldDB" id="A0A0B0NZD5"/>
<protein>
    <submittedName>
        <fullName evidence="1">Uncharacterized protein</fullName>
    </submittedName>
</protein>
<accession>A0A0B0NZD5</accession>
<organism evidence="1 2">
    <name type="scientific">Gossypium arboreum</name>
    <name type="common">Tree cotton</name>
    <name type="synonym">Gossypium nanking</name>
    <dbReference type="NCBI Taxonomy" id="29729"/>
    <lineage>
        <taxon>Eukaryota</taxon>
        <taxon>Viridiplantae</taxon>
        <taxon>Streptophyta</taxon>
        <taxon>Embryophyta</taxon>
        <taxon>Tracheophyta</taxon>
        <taxon>Spermatophyta</taxon>
        <taxon>Magnoliopsida</taxon>
        <taxon>eudicotyledons</taxon>
        <taxon>Gunneridae</taxon>
        <taxon>Pentapetalae</taxon>
        <taxon>rosids</taxon>
        <taxon>malvids</taxon>
        <taxon>Malvales</taxon>
        <taxon>Malvaceae</taxon>
        <taxon>Malvoideae</taxon>
        <taxon>Gossypium</taxon>
    </lineage>
</organism>
<dbReference type="EMBL" id="KN410051">
    <property type="protein sequence ID" value="KHG18185.1"/>
    <property type="molecule type" value="Genomic_DNA"/>
</dbReference>
<reference evidence="2" key="1">
    <citation type="submission" date="2014-09" db="EMBL/GenBank/DDBJ databases">
        <authorList>
            <person name="Mudge J."/>
            <person name="Ramaraj T."/>
            <person name="Lindquist I.E."/>
            <person name="Bharti A.K."/>
            <person name="Sundararajan A."/>
            <person name="Cameron C.T."/>
            <person name="Woodward J.E."/>
            <person name="May G.D."/>
            <person name="Brubaker C."/>
            <person name="Broadhvest J."/>
            <person name="Wilkins T.A."/>
        </authorList>
    </citation>
    <scope>NUCLEOTIDE SEQUENCE</scope>
    <source>
        <strain evidence="2">cv. AKA8401</strain>
    </source>
</reference>